<dbReference type="EMBL" id="BORW01000075">
    <property type="protein sequence ID" value="GIO70463.1"/>
    <property type="molecule type" value="Genomic_DNA"/>
</dbReference>
<evidence type="ECO:0000256" key="3">
    <source>
        <dbReference type="ARBA" id="ARBA00022692"/>
    </source>
</evidence>
<dbReference type="Pfam" id="PF07947">
    <property type="entry name" value="YhhN"/>
    <property type="match status" value="1"/>
</dbReference>
<dbReference type="RefSeq" id="WP_052146765.1">
    <property type="nucleotide sequence ID" value="NZ_BORW01000075.1"/>
</dbReference>
<evidence type="ECO:0000256" key="2">
    <source>
        <dbReference type="ARBA" id="ARBA00007375"/>
    </source>
</evidence>
<comment type="subcellular location">
    <subcellularLocation>
        <location evidence="1">Membrane</location>
        <topology evidence="1">Multi-pass membrane protein</topology>
    </subcellularLocation>
</comment>
<dbReference type="Proteomes" id="UP000680638">
    <property type="component" value="Unassembled WGS sequence"/>
</dbReference>
<evidence type="ECO:0000256" key="5">
    <source>
        <dbReference type="ARBA" id="ARBA00023136"/>
    </source>
</evidence>
<evidence type="ECO:0008006" key="9">
    <source>
        <dbReference type="Google" id="ProtNLM"/>
    </source>
</evidence>
<keyword evidence="3 6" id="KW-0812">Transmembrane</keyword>
<evidence type="ECO:0000313" key="7">
    <source>
        <dbReference type="EMBL" id="GIO70463.1"/>
    </source>
</evidence>
<dbReference type="InterPro" id="IPR012506">
    <property type="entry name" value="TMEM86B-like"/>
</dbReference>
<evidence type="ECO:0000256" key="6">
    <source>
        <dbReference type="SAM" id="Phobius"/>
    </source>
</evidence>
<feature type="transmembrane region" description="Helical" evidence="6">
    <location>
        <begin position="31"/>
        <end position="50"/>
    </location>
</feature>
<evidence type="ECO:0000313" key="8">
    <source>
        <dbReference type="Proteomes" id="UP000680638"/>
    </source>
</evidence>
<sequence>MARKSLPLAGYAAFMGWKLHGGLTSGGQGDLVVPVFLYVAVIMLMGFFAVMTGNWRCGTGALLFIASDSFLSWNMFVSDIAYSDVLIMGTYYVAQFLLAGSIRHQSGAAHGKRDVTIQ</sequence>
<evidence type="ECO:0000256" key="1">
    <source>
        <dbReference type="ARBA" id="ARBA00004141"/>
    </source>
</evidence>
<dbReference type="PANTHER" id="PTHR31885">
    <property type="entry name" value="GH04784P"/>
    <property type="match status" value="1"/>
</dbReference>
<accession>A0ABQ4M4U5</accession>
<keyword evidence="4 6" id="KW-1133">Transmembrane helix</keyword>
<organism evidence="7 8">
    <name type="scientific">Paenibacillus cookii</name>
    <dbReference type="NCBI Taxonomy" id="157839"/>
    <lineage>
        <taxon>Bacteria</taxon>
        <taxon>Bacillati</taxon>
        <taxon>Bacillota</taxon>
        <taxon>Bacilli</taxon>
        <taxon>Bacillales</taxon>
        <taxon>Paenibacillaceae</taxon>
        <taxon>Paenibacillus</taxon>
    </lineage>
</organism>
<evidence type="ECO:0000256" key="4">
    <source>
        <dbReference type="ARBA" id="ARBA00022989"/>
    </source>
</evidence>
<feature type="transmembrane region" description="Helical" evidence="6">
    <location>
        <begin position="82"/>
        <end position="102"/>
    </location>
</feature>
<reference evidence="7 8" key="1">
    <citation type="submission" date="2021-03" db="EMBL/GenBank/DDBJ databases">
        <title>Antimicrobial resistance genes in bacteria isolated from Japanese honey, and their potential for conferring macrolide and lincosamide resistance in the American foulbrood pathogen Paenibacillus larvae.</title>
        <authorList>
            <person name="Okamoto M."/>
            <person name="Kumagai M."/>
            <person name="Kanamori H."/>
            <person name="Takamatsu D."/>
        </authorList>
    </citation>
    <scope>NUCLEOTIDE SEQUENCE [LARGE SCALE GENOMIC DNA]</scope>
    <source>
        <strain evidence="7 8">J21TS3</strain>
    </source>
</reference>
<comment type="similarity">
    <text evidence="2">Belongs to the TMEM86 family.</text>
</comment>
<gene>
    <name evidence="7" type="ORF">J21TS3_52840</name>
</gene>
<comment type="caution">
    <text evidence="7">The sequence shown here is derived from an EMBL/GenBank/DDBJ whole genome shotgun (WGS) entry which is preliminary data.</text>
</comment>
<name>A0ABQ4M4U5_9BACL</name>
<proteinExistence type="inferred from homology"/>
<keyword evidence="8" id="KW-1185">Reference proteome</keyword>
<dbReference type="PANTHER" id="PTHR31885:SF6">
    <property type="entry name" value="GH04784P"/>
    <property type="match status" value="1"/>
</dbReference>
<protein>
    <recommendedName>
        <fullName evidence="9">YhhN-like protein</fullName>
    </recommendedName>
</protein>
<keyword evidence="5 6" id="KW-0472">Membrane</keyword>